<evidence type="ECO:0000313" key="3">
    <source>
        <dbReference type="EMBL" id="KAJ4482842.1"/>
    </source>
</evidence>
<dbReference type="AlphaFoldDB" id="A0A9W9DRU4"/>
<feature type="compositionally biased region" description="Basic and acidic residues" evidence="1">
    <location>
        <begin position="163"/>
        <end position="174"/>
    </location>
</feature>
<organism evidence="3 4">
    <name type="scientific">Lentinula lateritia</name>
    <dbReference type="NCBI Taxonomy" id="40482"/>
    <lineage>
        <taxon>Eukaryota</taxon>
        <taxon>Fungi</taxon>
        <taxon>Dikarya</taxon>
        <taxon>Basidiomycota</taxon>
        <taxon>Agaricomycotina</taxon>
        <taxon>Agaricomycetes</taxon>
        <taxon>Agaricomycetidae</taxon>
        <taxon>Agaricales</taxon>
        <taxon>Marasmiineae</taxon>
        <taxon>Omphalotaceae</taxon>
        <taxon>Lentinula</taxon>
    </lineage>
</organism>
<keyword evidence="2" id="KW-0732">Signal</keyword>
<accession>A0A9W9DRU4</accession>
<proteinExistence type="predicted"/>
<feature type="signal peptide" evidence="2">
    <location>
        <begin position="1"/>
        <end position="18"/>
    </location>
</feature>
<evidence type="ECO:0000313" key="4">
    <source>
        <dbReference type="Proteomes" id="UP001150238"/>
    </source>
</evidence>
<feature type="region of interest" description="Disordered" evidence="1">
    <location>
        <begin position="143"/>
        <end position="174"/>
    </location>
</feature>
<feature type="chain" id="PRO_5040726661" description="Secreted protein" evidence="2">
    <location>
        <begin position="19"/>
        <end position="174"/>
    </location>
</feature>
<evidence type="ECO:0000256" key="2">
    <source>
        <dbReference type="SAM" id="SignalP"/>
    </source>
</evidence>
<dbReference type="EMBL" id="JANVFS010000013">
    <property type="protein sequence ID" value="KAJ4482842.1"/>
    <property type="molecule type" value="Genomic_DNA"/>
</dbReference>
<reference evidence="3" key="1">
    <citation type="submission" date="2022-08" db="EMBL/GenBank/DDBJ databases">
        <authorList>
            <consortium name="DOE Joint Genome Institute"/>
            <person name="Min B."/>
            <person name="Riley R."/>
            <person name="Sierra-Patev S."/>
            <person name="Naranjo-Ortiz M."/>
            <person name="Looney B."/>
            <person name="Konkel Z."/>
            <person name="Slot J.C."/>
            <person name="Sakamoto Y."/>
            <person name="Steenwyk J.L."/>
            <person name="Rokas A."/>
            <person name="Carro J."/>
            <person name="Camarero S."/>
            <person name="Ferreira P."/>
            <person name="Molpeceres G."/>
            <person name="Ruiz-Duenas F.J."/>
            <person name="Serrano A."/>
            <person name="Henrissat B."/>
            <person name="Drula E."/>
            <person name="Hughes K.W."/>
            <person name="Mata J.L."/>
            <person name="Ishikawa N.K."/>
            <person name="Vargas-Isla R."/>
            <person name="Ushijima S."/>
            <person name="Smith C.A."/>
            <person name="Ahrendt S."/>
            <person name="Andreopoulos W."/>
            <person name="He G."/>
            <person name="Labutti K."/>
            <person name="Lipzen A."/>
            <person name="Ng V."/>
            <person name="Sandor L."/>
            <person name="Barry K."/>
            <person name="Martinez A.T."/>
            <person name="Xiao Y."/>
            <person name="Gibbons J.G."/>
            <person name="Terashima K."/>
            <person name="Hibbett D.S."/>
            <person name="Grigoriev I.V."/>
        </authorList>
    </citation>
    <scope>NUCLEOTIDE SEQUENCE</scope>
    <source>
        <strain evidence="3">Sp2 HRB7682 ss15</strain>
    </source>
</reference>
<gene>
    <name evidence="3" type="ORF">C8J55DRAFT_488394</name>
</gene>
<evidence type="ECO:0008006" key="5">
    <source>
        <dbReference type="Google" id="ProtNLM"/>
    </source>
</evidence>
<dbReference type="Proteomes" id="UP001150238">
    <property type="component" value="Unassembled WGS sequence"/>
</dbReference>
<sequence length="174" mass="19423">MLLLPIYFILGLLSTVYSAPFAAISNQGAPHLQIRAGPAVPFVDVKFNHVSSGKENPEPYTWKAPPSEVQGRVALALFGDCTDEGISAIRWTNTYLGSDGSFQWRVYSPTNTYQSGYSEKILIPVTNDPSKSPILVDLQYLKKQRQKEPSHKNPKNAFALLQEQERRDKEAKGK</sequence>
<reference evidence="3" key="2">
    <citation type="journal article" date="2023" name="Proc. Natl. Acad. Sci. U.S.A.">
        <title>A global phylogenomic analysis of the shiitake genus Lentinula.</title>
        <authorList>
            <person name="Sierra-Patev S."/>
            <person name="Min B."/>
            <person name="Naranjo-Ortiz M."/>
            <person name="Looney B."/>
            <person name="Konkel Z."/>
            <person name="Slot J.C."/>
            <person name="Sakamoto Y."/>
            <person name="Steenwyk J.L."/>
            <person name="Rokas A."/>
            <person name="Carro J."/>
            <person name="Camarero S."/>
            <person name="Ferreira P."/>
            <person name="Molpeceres G."/>
            <person name="Ruiz-Duenas F.J."/>
            <person name="Serrano A."/>
            <person name="Henrissat B."/>
            <person name="Drula E."/>
            <person name="Hughes K.W."/>
            <person name="Mata J.L."/>
            <person name="Ishikawa N.K."/>
            <person name="Vargas-Isla R."/>
            <person name="Ushijima S."/>
            <person name="Smith C.A."/>
            <person name="Donoghue J."/>
            <person name="Ahrendt S."/>
            <person name="Andreopoulos W."/>
            <person name="He G."/>
            <person name="LaButti K."/>
            <person name="Lipzen A."/>
            <person name="Ng V."/>
            <person name="Riley R."/>
            <person name="Sandor L."/>
            <person name="Barry K."/>
            <person name="Martinez A.T."/>
            <person name="Xiao Y."/>
            <person name="Gibbons J.G."/>
            <person name="Terashima K."/>
            <person name="Grigoriev I.V."/>
            <person name="Hibbett D."/>
        </authorList>
    </citation>
    <scope>NUCLEOTIDE SEQUENCE</scope>
    <source>
        <strain evidence="3">Sp2 HRB7682 ss15</strain>
    </source>
</reference>
<protein>
    <recommendedName>
        <fullName evidence="5">Secreted protein</fullName>
    </recommendedName>
</protein>
<name>A0A9W9DRU4_9AGAR</name>
<evidence type="ECO:0000256" key="1">
    <source>
        <dbReference type="SAM" id="MobiDB-lite"/>
    </source>
</evidence>
<comment type="caution">
    <text evidence="3">The sequence shown here is derived from an EMBL/GenBank/DDBJ whole genome shotgun (WGS) entry which is preliminary data.</text>
</comment>